<organism evidence="6 7">
    <name type="scientific">Luteipulveratus mongoliensis</name>
    <dbReference type="NCBI Taxonomy" id="571913"/>
    <lineage>
        <taxon>Bacteria</taxon>
        <taxon>Bacillati</taxon>
        <taxon>Actinomycetota</taxon>
        <taxon>Actinomycetes</taxon>
        <taxon>Micrococcales</taxon>
        <taxon>Dermacoccaceae</taxon>
        <taxon>Luteipulveratus</taxon>
    </lineage>
</organism>
<dbReference type="OrthoDB" id="166264at2"/>
<dbReference type="GO" id="GO:0043565">
    <property type="term" value="F:sequence-specific DNA binding"/>
    <property type="evidence" value="ECO:0007669"/>
    <property type="project" value="InterPro"/>
</dbReference>
<evidence type="ECO:0000256" key="3">
    <source>
        <dbReference type="ARBA" id="ARBA00023163"/>
    </source>
</evidence>
<dbReference type="RefSeq" id="WP_052590147.1">
    <property type="nucleotide sequence ID" value="NZ_CP011112.1"/>
</dbReference>
<dbReference type="Pfam" id="PF13412">
    <property type="entry name" value="HTH_24"/>
    <property type="match status" value="1"/>
</dbReference>
<dbReference type="InterPro" id="IPR019887">
    <property type="entry name" value="Tscrpt_reg_AsnC/Lrp_C"/>
</dbReference>
<evidence type="ECO:0000256" key="4">
    <source>
        <dbReference type="SAM" id="MobiDB-lite"/>
    </source>
</evidence>
<keyword evidence="7" id="KW-1185">Reference proteome</keyword>
<dbReference type="PATRIC" id="fig|571913.6.peg.904"/>
<dbReference type="InterPro" id="IPR036388">
    <property type="entry name" value="WH-like_DNA-bd_sf"/>
</dbReference>
<proteinExistence type="predicted"/>
<dbReference type="SUPFAM" id="SSF46785">
    <property type="entry name" value="Winged helix' DNA-binding domain"/>
    <property type="match status" value="1"/>
</dbReference>
<reference evidence="6 7" key="1">
    <citation type="submission" date="2015-03" db="EMBL/GenBank/DDBJ databases">
        <title>Luteipulveratus halotolerans sp. nov., a novel actinobacterium (Dermacoccaceae) from Sarawak, Malaysia.</title>
        <authorList>
            <person name="Juboi H."/>
            <person name="Basik A."/>
            <person name="Shamsul S.S."/>
            <person name="Arnold P."/>
            <person name="Schmitt E.K."/>
            <person name="Sanglier J.-J."/>
            <person name="Yeo T."/>
        </authorList>
    </citation>
    <scope>NUCLEOTIDE SEQUENCE [LARGE SCALE GENOMIC DNA]</scope>
    <source>
        <strain evidence="6 7">MN07-A0370</strain>
    </source>
</reference>
<dbReference type="STRING" id="571913.VV02_04420"/>
<evidence type="ECO:0000313" key="6">
    <source>
        <dbReference type="EMBL" id="AKU15281.1"/>
    </source>
</evidence>
<dbReference type="Gene3D" id="1.10.10.10">
    <property type="entry name" value="Winged helix-like DNA-binding domain superfamily/Winged helix DNA-binding domain"/>
    <property type="match status" value="1"/>
</dbReference>
<protein>
    <submittedName>
        <fullName evidence="6">AsnC family transcriptional regulator</fullName>
    </submittedName>
</protein>
<evidence type="ECO:0000256" key="1">
    <source>
        <dbReference type="ARBA" id="ARBA00023015"/>
    </source>
</evidence>
<dbReference type="CDD" id="cd00090">
    <property type="entry name" value="HTH_ARSR"/>
    <property type="match status" value="1"/>
</dbReference>
<evidence type="ECO:0000313" key="7">
    <source>
        <dbReference type="Proteomes" id="UP000066480"/>
    </source>
</evidence>
<dbReference type="PANTHER" id="PTHR30154:SF53">
    <property type="entry name" value="HTH-TYPE TRANSCRIPTIONAL REGULATOR LRPC"/>
    <property type="match status" value="1"/>
</dbReference>
<dbReference type="PRINTS" id="PR00033">
    <property type="entry name" value="HTHASNC"/>
</dbReference>
<dbReference type="PROSITE" id="PS50956">
    <property type="entry name" value="HTH_ASNC_2"/>
    <property type="match status" value="1"/>
</dbReference>
<dbReference type="SMART" id="SM00344">
    <property type="entry name" value="HTH_ASNC"/>
    <property type="match status" value="1"/>
</dbReference>
<name>A0A0K1JF07_9MICO</name>
<dbReference type="SUPFAM" id="SSF54909">
    <property type="entry name" value="Dimeric alpha+beta barrel"/>
    <property type="match status" value="1"/>
</dbReference>
<accession>A0A0K1JF07</accession>
<dbReference type="AlphaFoldDB" id="A0A0K1JF07"/>
<sequence length="167" mass="18590">MTTLQPVNLDETDWLILEELQADGRLSYNALARRVHLSAPAVAERVRRLEESGVITGYSAQINASRAGQPLVAYVQLRCRLGDCLLRTARADEYPELVEVHKLSGDHCTLLKARASSLAHLEGLFERLGQHGDIRTHIVMSTQYEGRPVRPPSPERPVTPADGWTQT</sequence>
<dbReference type="InterPro" id="IPR011991">
    <property type="entry name" value="ArsR-like_HTH"/>
</dbReference>
<dbReference type="FunFam" id="1.10.10.10:FF:000186">
    <property type="entry name" value="AsnC family transcriptional regulator"/>
    <property type="match status" value="1"/>
</dbReference>
<gene>
    <name evidence="6" type="ORF">VV02_04420</name>
</gene>
<feature type="domain" description="HTH asnC-type" evidence="5">
    <location>
        <begin position="9"/>
        <end position="70"/>
    </location>
</feature>
<keyword evidence="2" id="KW-0238">DNA-binding</keyword>
<dbReference type="PANTHER" id="PTHR30154">
    <property type="entry name" value="LEUCINE-RESPONSIVE REGULATORY PROTEIN"/>
    <property type="match status" value="1"/>
</dbReference>
<evidence type="ECO:0000256" key="2">
    <source>
        <dbReference type="ARBA" id="ARBA00023125"/>
    </source>
</evidence>
<dbReference type="InterPro" id="IPR036390">
    <property type="entry name" value="WH_DNA-bd_sf"/>
</dbReference>
<dbReference type="EMBL" id="CP011112">
    <property type="protein sequence ID" value="AKU15281.1"/>
    <property type="molecule type" value="Genomic_DNA"/>
</dbReference>
<dbReference type="Pfam" id="PF01037">
    <property type="entry name" value="AsnC_trans_reg"/>
    <property type="match status" value="1"/>
</dbReference>
<dbReference type="Proteomes" id="UP000066480">
    <property type="component" value="Chromosome"/>
</dbReference>
<dbReference type="Gene3D" id="3.30.70.920">
    <property type="match status" value="1"/>
</dbReference>
<dbReference type="GO" id="GO:0005829">
    <property type="term" value="C:cytosol"/>
    <property type="evidence" value="ECO:0007669"/>
    <property type="project" value="TreeGrafter"/>
</dbReference>
<feature type="region of interest" description="Disordered" evidence="4">
    <location>
        <begin position="144"/>
        <end position="167"/>
    </location>
</feature>
<dbReference type="InterPro" id="IPR011008">
    <property type="entry name" value="Dimeric_a/b-barrel"/>
</dbReference>
<dbReference type="InterPro" id="IPR019888">
    <property type="entry name" value="Tscrpt_reg_AsnC-like"/>
</dbReference>
<dbReference type="KEGG" id="lmoi:VV02_04420"/>
<keyword evidence="1" id="KW-0805">Transcription regulation</keyword>
<dbReference type="InterPro" id="IPR000485">
    <property type="entry name" value="AsnC-type_HTH_dom"/>
</dbReference>
<evidence type="ECO:0000259" key="5">
    <source>
        <dbReference type="PROSITE" id="PS50956"/>
    </source>
</evidence>
<keyword evidence="3" id="KW-0804">Transcription</keyword>
<dbReference type="GO" id="GO:0043200">
    <property type="term" value="P:response to amino acid"/>
    <property type="evidence" value="ECO:0007669"/>
    <property type="project" value="TreeGrafter"/>
</dbReference>